<dbReference type="AlphaFoldDB" id="A0A5N5DNR2"/>
<protein>
    <recommendedName>
        <fullName evidence="1">F-box domain-containing protein</fullName>
    </recommendedName>
</protein>
<keyword evidence="3" id="KW-1185">Reference proteome</keyword>
<dbReference type="Proteomes" id="UP000325902">
    <property type="component" value="Unassembled WGS sequence"/>
</dbReference>
<dbReference type="CDD" id="cd09917">
    <property type="entry name" value="F-box_SF"/>
    <property type="match status" value="1"/>
</dbReference>
<dbReference type="InterPro" id="IPR001810">
    <property type="entry name" value="F-box_dom"/>
</dbReference>
<comment type="caution">
    <text evidence="2">The sequence shown here is derived from an EMBL/GenBank/DDBJ whole genome shotgun (WGS) entry which is preliminary data.</text>
</comment>
<accession>A0A5N5DNR2</accession>
<sequence>MDEVLETPELLEHILAQLPMRDLLLAQHVCRRFNSIIASSPTLQQALFFRPRPATATPKPSSIKLLHYPGDEPVAETWERNPLLASAFWPWFDRSTPKSRFSAPFWDPDIFSTLPLADEQTRFAFLRPEASWRRMLLTQPAVAALDIMLVSHSALRGTIDDASLCLGSGLRMGVLYDVTCQEILGSRYRAKRRFRVQWHGADRRIVLNIASTAQCKKRDNNDAVWKSYFSGACQGKGLEWRKRDTDWRIVPDEVLLAGDYEVEE</sequence>
<evidence type="ECO:0000313" key="2">
    <source>
        <dbReference type="EMBL" id="KAB2579443.1"/>
    </source>
</evidence>
<dbReference type="OrthoDB" id="3800738at2759"/>
<dbReference type="InterPro" id="IPR036047">
    <property type="entry name" value="F-box-like_dom_sf"/>
</dbReference>
<dbReference type="SUPFAM" id="SSF81383">
    <property type="entry name" value="F-box domain"/>
    <property type="match status" value="1"/>
</dbReference>
<dbReference type="EMBL" id="VCHE01000007">
    <property type="protein sequence ID" value="KAB2579443.1"/>
    <property type="molecule type" value="Genomic_DNA"/>
</dbReference>
<dbReference type="SMART" id="SM00256">
    <property type="entry name" value="FBOX"/>
    <property type="match status" value="1"/>
</dbReference>
<proteinExistence type="predicted"/>
<reference evidence="2 3" key="1">
    <citation type="journal article" date="2019" name="Sci. Rep.">
        <title>A multi-omics analysis of the grapevine pathogen Lasiodiplodia theobromae reveals that temperature affects the expression of virulence- and pathogenicity-related genes.</title>
        <authorList>
            <person name="Felix C."/>
            <person name="Meneses R."/>
            <person name="Goncalves M.F.M."/>
            <person name="Tilleman L."/>
            <person name="Duarte A.S."/>
            <person name="Jorrin-Novo J.V."/>
            <person name="Van de Peer Y."/>
            <person name="Deforce D."/>
            <person name="Van Nieuwerburgh F."/>
            <person name="Esteves A.C."/>
            <person name="Alves A."/>
        </authorList>
    </citation>
    <scope>NUCLEOTIDE SEQUENCE [LARGE SCALE GENOMIC DNA]</scope>
    <source>
        <strain evidence="2 3">LA-SOL3</strain>
    </source>
</reference>
<evidence type="ECO:0000259" key="1">
    <source>
        <dbReference type="SMART" id="SM00256"/>
    </source>
</evidence>
<dbReference type="Gene3D" id="1.20.1280.50">
    <property type="match status" value="1"/>
</dbReference>
<name>A0A5N5DNR2_9PEZI</name>
<feature type="domain" description="F-box" evidence="1">
    <location>
        <begin position="7"/>
        <end position="46"/>
    </location>
</feature>
<organism evidence="2 3">
    <name type="scientific">Lasiodiplodia theobromae</name>
    <dbReference type="NCBI Taxonomy" id="45133"/>
    <lineage>
        <taxon>Eukaryota</taxon>
        <taxon>Fungi</taxon>
        <taxon>Dikarya</taxon>
        <taxon>Ascomycota</taxon>
        <taxon>Pezizomycotina</taxon>
        <taxon>Dothideomycetes</taxon>
        <taxon>Dothideomycetes incertae sedis</taxon>
        <taxon>Botryosphaeriales</taxon>
        <taxon>Botryosphaeriaceae</taxon>
        <taxon>Lasiodiplodia</taxon>
    </lineage>
</organism>
<dbReference type="Pfam" id="PF12937">
    <property type="entry name" value="F-box-like"/>
    <property type="match status" value="1"/>
</dbReference>
<gene>
    <name evidence="2" type="ORF">DBV05_g1909</name>
</gene>
<evidence type="ECO:0000313" key="3">
    <source>
        <dbReference type="Proteomes" id="UP000325902"/>
    </source>
</evidence>